<evidence type="ECO:0000256" key="1">
    <source>
        <dbReference type="PROSITE-ProRule" id="PRU00169"/>
    </source>
</evidence>
<name>A0A1M6NLW0_9BURK</name>
<dbReference type="SUPFAM" id="SSF52172">
    <property type="entry name" value="CheY-like"/>
    <property type="match status" value="1"/>
</dbReference>
<organism evidence="3 4">
    <name type="scientific">Paraburkholderia terricola</name>
    <dbReference type="NCBI Taxonomy" id="169427"/>
    <lineage>
        <taxon>Bacteria</taxon>
        <taxon>Pseudomonadati</taxon>
        <taxon>Pseudomonadota</taxon>
        <taxon>Betaproteobacteria</taxon>
        <taxon>Burkholderiales</taxon>
        <taxon>Burkholderiaceae</taxon>
        <taxon>Paraburkholderia</taxon>
    </lineage>
</organism>
<dbReference type="InterPro" id="IPR001789">
    <property type="entry name" value="Sig_transdc_resp-reg_receiver"/>
</dbReference>
<evidence type="ECO:0000313" key="4">
    <source>
        <dbReference type="Proteomes" id="UP000184395"/>
    </source>
</evidence>
<dbReference type="InterPro" id="IPR011006">
    <property type="entry name" value="CheY-like_superfamily"/>
</dbReference>
<dbReference type="EMBL" id="FRAB01000010">
    <property type="protein sequence ID" value="SHJ96713.1"/>
    <property type="molecule type" value="Genomic_DNA"/>
</dbReference>
<gene>
    <name evidence="3" type="ORF">SAMN05192548_1010152</name>
</gene>
<evidence type="ECO:0000259" key="2">
    <source>
        <dbReference type="PROSITE" id="PS50110"/>
    </source>
</evidence>
<protein>
    <submittedName>
        <fullName evidence="3">Response regulator receiver domain-containing protein</fullName>
    </submittedName>
</protein>
<reference evidence="3 4" key="1">
    <citation type="submission" date="2016-11" db="EMBL/GenBank/DDBJ databases">
        <authorList>
            <person name="Jaros S."/>
            <person name="Januszkiewicz K."/>
            <person name="Wedrychowicz H."/>
        </authorList>
    </citation>
    <scope>NUCLEOTIDE SEQUENCE [LARGE SCALE GENOMIC DNA]</scope>
    <source>
        <strain evidence="3 4">LMG 20594</strain>
    </source>
</reference>
<feature type="domain" description="Response regulatory" evidence="2">
    <location>
        <begin position="2"/>
        <end position="117"/>
    </location>
</feature>
<feature type="modified residue" description="4-aspartylphosphate" evidence="1">
    <location>
        <position position="51"/>
    </location>
</feature>
<sequence>MRIAVLEPDIVALDHALEVLSSAGHFPFGALCDKTLRVLLAEVSVDLVILDWANPDALRYDTLRVLCGHEPAIPVILCAMPHTQQHVINAGLMSGANVCLEKPIGGARSLAHIHALGLIGRSFLPQSCSAQPAYQH</sequence>
<dbReference type="STRING" id="169427.SAMN05192548_1010152"/>
<dbReference type="Proteomes" id="UP000184395">
    <property type="component" value="Unassembled WGS sequence"/>
</dbReference>
<dbReference type="AlphaFoldDB" id="A0A1M6NLW0"/>
<accession>A0A1M6NLW0</accession>
<dbReference type="PROSITE" id="PS50110">
    <property type="entry name" value="RESPONSE_REGULATORY"/>
    <property type="match status" value="1"/>
</dbReference>
<proteinExistence type="predicted"/>
<dbReference type="GO" id="GO:0000160">
    <property type="term" value="P:phosphorelay signal transduction system"/>
    <property type="evidence" value="ECO:0007669"/>
    <property type="project" value="InterPro"/>
</dbReference>
<evidence type="ECO:0000313" key="3">
    <source>
        <dbReference type="EMBL" id="SHJ96713.1"/>
    </source>
</evidence>
<dbReference type="Gene3D" id="3.40.50.2300">
    <property type="match status" value="1"/>
</dbReference>
<keyword evidence="1" id="KW-0597">Phosphoprotein</keyword>